<dbReference type="InterPro" id="IPR011965">
    <property type="entry name" value="PaaX_trns_reg"/>
</dbReference>
<feature type="domain" description="Transcriptional repressor PaaX-like central Cas2-like" evidence="4">
    <location>
        <begin position="116"/>
        <end position="175"/>
    </location>
</feature>
<dbReference type="EMBL" id="FPBA01000017">
    <property type="protein sequence ID" value="SFT93085.1"/>
    <property type="molecule type" value="Genomic_DNA"/>
</dbReference>
<dbReference type="InterPro" id="IPR048846">
    <property type="entry name" value="PaaX-like_central"/>
</dbReference>
<dbReference type="RefSeq" id="WP_093582044.1">
    <property type="nucleotide sequence ID" value="NZ_FPBA01000017.1"/>
</dbReference>
<dbReference type="Pfam" id="PF07848">
    <property type="entry name" value="PaaX"/>
    <property type="match status" value="1"/>
</dbReference>
<evidence type="ECO:0000259" key="3">
    <source>
        <dbReference type="Pfam" id="PF08223"/>
    </source>
</evidence>
<feature type="domain" description="Transcriptional repressor PaaX-like C-terminal" evidence="3">
    <location>
        <begin position="201"/>
        <end position="279"/>
    </location>
</feature>
<evidence type="ECO:0000259" key="2">
    <source>
        <dbReference type="Pfam" id="PF07848"/>
    </source>
</evidence>
<dbReference type="OrthoDB" id="2270427at2"/>
<evidence type="ECO:0000313" key="5">
    <source>
        <dbReference type="EMBL" id="SFT93085.1"/>
    </source>
</evidence>
<proteinExistence type="predicted"/>
<dbReference type="InterPro" id="IPR036388">
    <property type="entry name" value="WH-like_DNA-bd_sf"/>
</dbReference>
<accession>A0A1I7C103</accession>
<dbReference type="Pfam" id="PF08223">
    <property type="entry name" value="PaaX_C"/>
    <property type="match status" value="1"/>
</dbReference>
<dbReference type="STRING" id="1296565.SAMN05660657_03949"/>
<reference evidence="6" key="1">
    <citation type="submission" date="2016-10" db="EMBL/GenBank/DDBJ databases">
        <authorList>
            <person name="Varghese N."/>
            <person name="Submissions S."/>
        </authorList>
    </citation>
    <scope>NUCLEOTIDE SEQUENCE [LARGE SCALE GENOMIC DNA]</scope>
    <source>
        <strain evidence="6">DSM 46136</strain>
    </source>
</reference>
<dbReference type="InterPro" id="IPR013225">
    <property type="entry name" value="PaaX_C"/>
</dbReference>
<dbReference type="AlphaFoldDB" id="A0A1I7C103"/>
<organism evidence="5 6">
    <name type="scientific">Geodermatophilus amargosae</name>
    <dbReference type="NCBI Taxonomy" id="1296565"/>
    <lineage>
        <taxon>Bacteria</taxon>
        <taxon>Bacillati</taxon>
        <taxon>Actinomycetota</taxon>
        <taxon>Actinomycetes</taxon>
        <taxon>Geodermatophilales</taxon>
        <taxon>Geodermatophilaceae</taxon>
        <taxon>Geodermatophilus</taxon>
    </lineage>
</organism>
<name>A0A1I7C103_9ACTN</name>
<protein>
    <submittedName>
        <fullName evidence="5">Transcriptional regulator, PaaX family</fullName>
    </submittedName>
</protein>
<dbReference type="SUPFAM" id="SSF46785">
    <property type="entry name" value="Winged helix' DNA-binding domain"/>
    <property type="match status" value="1"/>
</dbReference>
<dbReference type="Gene3D" id="1.20.58.1460">
    <property type="match status" value="1"/>
</dbReference>
<dbReference type="PANTHER" id="PTHR30319">
    <property type="entry name" value="PHENYLACETIC ACID REGULATOR-RELATED TRANSCRIPTIONAL REPRESSOR"/>
    <property type="match status" value="1"/>
</dbReference>
<dbReference type="InterPro" id="IPR036390">
    <property type="entry name" value="WH_DNA-bd_sf"/>
</dbReference>
<feature type="compositionally biased region" description="Acidic residues" evidence="1">
    <location>
        <begin position="1"/>
        <end position="13"/>
    </location>
</feature>
<dbReference type="Gene3D" id="1.10.10.10">
    <property type="entry name" value="Winged helix-like DNA-binding domain superfamily/Winged helix DNA-binding domain"/>
    <property type="match status" value="1"/>
</dbReference>
<dbReference type="InterPro" id="IPR012906">
    <property type="entry name" value="PaaX-like_N"/>
</dbReference>
<keyword evidence="6" id="KW-1185">Reference proteome</keyword>
<dbReference type="Proteomes" id="UP000199546">
    <property type="component" value="Unassembled WGS sequence"/>
</dbReference>
<feature type="region of interest" description="Disordered" evidence="1">
    <location>
        <begin position="1"/>
        <end position="25"/>
    </location>
</feature>
<sequence length="290" mass="31795">MSAEALEEFEEAGGGDAAQAAQPNAHRPQSLLFSFFGGVVRGRDRSPIPTSVFLRLLGELGVAEAAARATLARMTRKGLLERSQVGRTAHYRLTPETDALVRKAADRVTASAPFEHPDGQWTLLSYSVPESRRDLRHRVRATLTWAGFGGLRDGLWIAPGTVDVGAVLADAGLAEVAGLAEWFAASPSPGVRVDQLIRRAWPVDRIRESHERFIRTWWSEPPGQDPLAQVTLLGADWLRLLRSDPGLPARFLSPDWPAAQSAAVYRRCYESLLPAAHRRLDLELGRTVLG</sequence>
<dbReference type="GO" id="GO:0006351">
    <property type="term" value="P:DNA-templated transcription"/>
    <property type="evidence" value="ECO:0007669"/>
    <property type="project" value="InterPro"/>
</dbReference>
<evidence type="ECO:0000259" key="4">
    <source>
        <dbReference type="Pfam" id="PF20803"/>
    </source>
</evidence>
<feature type="domain" description="Transcriptional repressor PaaX-like N-terminal" evidence="2">
    <location>
        <begin position="27"/>
        <end position="94"/>
    </location>
</feature>
<dbReference type="Pfam" id="PF20803">
    <property type="entry name" value="PaaX_M"/>
    <property type="match status" value="1"/>
</dbReference>
<evidence type="ECO:0000256" key="1">
    <source>
        <dbReference type="SAM" id="MobiDB-lite"/>
    </source>
</evidence>
<dbReference type="PANTHER" id="PTHR30319:SF1">
    <property type="entry name" value="TRANSCRIPTIONAL REPRESSOR PAAX"/>
    <property type="match status" value="1"/>
</dbReference>
<dbReference type="PIRSF" id="PIRSF020623">
    <property type="entry name" value="PaaX"/>
    <property type="match status" value="1"/>
</dbReference>
<gene>
    <name evidence="5" type="ORF">SAMN05660657_03949</name>
</gene>
<evidence type="ECO:0000313" key="6">
    <source>
        <dbReference type="Proteomes" id="UP000199546"/>
    </source>
</evidence>
<dbReference type="Gene3D" id="3.30.70.2650">
    <property type="match status" value="1"/>
</dbReference>